<dbReference type="PRINTS" id="PR00463">
    <property type="entry name" value="EP450I"/>
</dbReference>
<dbReference type="Proteomes" id="UP000215506">
    <property type="component" value="Unassembled WGS sequence"/>
</dbReference>
<evidence type="ECO:0000313" key="4">
    <source>
        <dbReference type="EMBL" id="OXR46418.1"/>
    </source>
</evidence>
<dbReference type="PRINTS" id="PR00385">
    <property type="entry name" value="P450"/>
</dbReference>
<dbReference type="GO" id="GO:0004497">
    <property type="term" value="F:monooxygenase activity"/>
    <property type="evidence" value="ECO:0007669"/>
    <property type="project" value="InterPro"/>
</dbReference>
<dbReference type="Gene3D" id="1.10.630.10">
    <property type="entry name" value="Cytochrome P450"/>
    <property type="match status" value="1"/>
</dbReference>
<keyword evidence="4" id="KW-0560">Oxidoreductase</keyword>
<protein>
    <submittedName>
        <fullName evidence="4">Putative cytochrome P450 135A1</fullName>
        <ecNumber evidence="4">1.14.-.-</ecNumber>
    </submittedName>
</protein>
<dbReference type="InterPro" id="IPR002401">
    <property type="entry name" value="Cyt_P450_E_grp-I"/>
</dbReference>
<keyword evidence="5" id="KW-1185">Reference proteome</keyword>
<dbReference type="AlphaFoldDB" id="A0A231HC44"/>
<dbReference type="InterPro" id="IPR050121">
    <property type="entry name" value="Cytochrome_P450_monoxygenase"/>
</dbReference>
<comment type="caution">
    <text evidence="4">The sequence shown here is derived from an EMBL/GenBank/DDBJ whole genome shotgun (WGS) entry which is preliminary data.</text>
</comment>
<dbReference type="GO" id="GO:0020037">
    <property type="term" value="F:heme binding"/>
    <property type="evidence" value="ECO:0007669"/>
    <property type="project" value="InterPro"/>
</dbReference>
<dbReference type="Pfam" id="PF00067">
    <property type="entry name" value="p450"/>
    <property type="match status" value="1"/>
</dbReference>
<evidence type="ECO:0000256" key="2">
    <source>
        <dbReference type="PIRSR" id="PIRSR602401-1"/>
    </source>
</evidence>
<keyword evidence="2" id="KW-0479">Metal-binding</keyword>
<dbReference type="PANTHER" id="PTHR24305">
    <property type="entry name" value="CYTOCHROME P450"/>
    <property type="match status" value="1"/>
</dbReference>
<organism evidence="4 5">
    <name type="scientific">Nocardia cerradoensis</name>
    <dbReference type="NCBI Taxonomy" id="85688"/>
    <lineage>
        <taxon>Bacteria</taxon>
        <taxon>Bacillati</taxon>
        <taxon>Actinomycetota</taxon>
        <taxon>Actinomycetes</taxon>
        <taxon>Mycobacteriales</taxon>
        <taxon>Nocardiaceae</taxon>
        <taxon>Nocardia</taxon>
    </lineage>
</organism>
<name>A0A231HC44_9NOCA</name>
<feature type="binding site" description="axial binding residue" evidence="2">
    <location>
        <position position="407"/>
    </location>
    <ligand>
        <name>heme</name>
        <dbReference type="ChEBI" id="CHEBI:30413"/>
    </ligand>
    <ligandPart>
        <name>Fe</name>
        <dbReference type="ChEBI" id="CHEBI:18248"/>
    </ligandPart>
</feature>
<dbReference type="EC" id="1.14.-.-" evidence="4"/>
<dbReference type="EMBL" id="NGAF01000002">
    <property type="protein sequence ID" value="OXR46418.1"/>
    <property type="molecule type" value="Genomic_DNA"/>
</dbReference>
<sequence length="467" mass="51017">MRAATAGRHRTPQISGERAAPRQPRWVAAHALAAGIDFDRYFRLRRAHDGDPFLVRFPGFGAVLFTGTPDGTKEFLRSPIGILHPPQPNPIEPLIGSASLILARDQRHRSDRTVLTPAFHRVRIAQYGTVIRDSTRDELAGAGAGPAWLPGTVIDARAAARALTLRVILTLIFGADDPGRRDTYTAAVGEFLTAFTGPLMLVPALRHSAFGLSPWDRFIRARTRLDALLDADIAARQVSGAPGDGALGVLSTARYEDGSGVSDADLREQLRTLLVAGHETTATSLVWTLFRLHRDPGALARLRAEVSAAGPDADPEELAGLPYLNAVCQETLRLHPPVPIVLRRLTGPHTVCGVELAEGDTMGVAIPLVHSDPGTWDEPERFRPERFLDRRYGPFEYLPYGGGHRRCLGATLADYELRIALATIVSRVELSLLPRYRHGRIPRSVPHNIATGPHRGIRFTVEGIRHS</sequence>
<keyword evidence="2" id="KW-0408">Iron</keyword>
<dbReference type="CDD" id="cd11053">
    <property type="entry name" value="CYP110-like"/>
    <property type="match status" value="1"/>
</dbReference>
<evidence type="ECO:0000256" key="3">
    <source>
        <dbReference type="SAM" id="MobiDB-lite"/>
    </source>
</evidence>
<dbReference type="GO" id="GO:0016705">
    <property type="term" value="F:oxidoreductase activity, acting on paired donors, with incorporation or reduction of molecular oxygen"/>
    <property type="evidence" value="ECO:0007669"/>
    <property type="project" value="InterPro"/>
</dbReference>
<accession>A0A231HC44</accession>
<dbReference type="SUPFAM" id="SSF48264">
    <property type="entry name" value="Cytochrome P450"/>
    <property type="match status" value="1"/>
</dbReference>
<evidence type="ECO:0000256" key="1">
    <source>
        <dbReference type="ARBA" id="ARBA00010617"/>
    </source>
</evidence>
<proteinExistence type="inferred from homology"/>
<dbReference type="PANTHER" id="PTHR24305:SF166">
    <property type="entry name" value="CYTOCHROME P450 12A4, MITOCHONDRIAL-RELATED"/>
    <property type="match status" value="1"/>
</dbReference>
<dbReference type="RefSeq" id="WP_094024956.1">
    <property type="nucleotide sequence ID" value="NZ_NGAF01000002.1"/>
</dbReference>
<evidence type="ECO:0000313" key="5">
    <source>
        <dbReference type="Proteomes" id="UP000215506"/>
    </source>
</evidence>
<comment type="cofactor">
    <cofactor evidence="2">
        <name>heme</name>
        <dbReference type="ChEBI" id="CHEBI:30413"/>
    </cofactor>
</comment>
<dbReference type="InterPro" id="IPR036396">
    <property type="entry name" value="Cyt_P450_sf"/>
</dbReference>
<keyword evidence="2" id="KW-0349">Heme</keyword>
<reference evidence="4 5" key="1">
    <citation type="submission" date="2017-07" db="EMBL/GenBank/DDBJ databases">
        <title>First draft Genome Sequence of Nocardia cerradoensis isolated from human infection.</title>
        <authorList>
            <person name="Carrasco G."/>
        </authorList>
    </citation>
    <scope>NUCLEOTIDE SEQUENCE [LARGE SCALE GENOMIC DNA]</scope>
    <source>
        <strain evidence="4 5">CNM20130759</strain>
    </source>
</reference>
<feature type="region of interest" description="Disordered" evidence="3">
    <location>
        <begin position="1"/>
        <end position="22"/>
    </location>
</feature>
<dbReference type="GO" id="GO:0005506">
    <property type="term" value="F:iron ion binding"/>
    <property type="evidence" value="ECO:0007669"/>
    <property type="project" value="InterPro"/>
</dbReference>
<dbReference type="InterPro" id="IPR001128">
    <property type="entry name" value="Cyt_P450"/>
</dbReference>
<gene>
    <name evidence="4" type="ORF">B7C42_01384</name>
</gene>
<comment type="similarity">
    <text evidence="1">Belongs to the cytochrome P450 family.</text>
</comment>